<dbReference type="GeneID" id="66355534"/>
<dbReference type="PANTHER" id="PTHR43280">
    <property type="entry name" value="ARAC-FAMILY TRANSCRIPTIONAL REGULATOR"/>
    <property type="match status" value="1"/>
</dbReference>
<dbReference type="SUPFAM" id="SSF46689">
    <property type="entry name" value="Homeodomain-like"/>
    <property type="match status" value="2"/>
</dbReference>
<reference evidence="7" key="1">
    <citation type="submission" date="2014-07" db="EMBL/GenBank/DDBJ databases">
        <authorList>
            <person name="Monot Marc"/>
        </authorList>
    </citation>
    <scope>NUCLEOTIDE SEQUENCE</scope>
    <source>
        <strain evidence="7">7032989</strain>
        <strain evidence="6">7032994</strain>
    </source>
</reference>
<dbReference type="EMBL" id="LK932411">
    <property type="protein sequence ID" value="CDS89679.1"/>
    <property type="molecule type" value="Genomic_DNA"/>
</dbReference>
<dbReference type="Pfam" id="PF02311">
    <property type="entry name" value="AraC_binding"/>
    <property type="match status" value="1"/>
</dbReference>
<dbReference type="PANTHER" id="PTHR43280:SF28">
    <property type="entry name" value="HTH-TYPE TRANSCRIPTIONAL ACTIVATOR RHAS"/>
    <property type="match status" value="1"/>
</dbReference>
<proteinExistence type="predicted"/>
<dbReference type="RefSeq" id="WP_009898235.1">
    <property type="nucleotide sequence ID" value="NZ_BBYB01000112.1"/>
</dbReference>
<keyword evidence="1" id="KW-0805">Transcription regulation</keyword>
<sequence length="295" mass="34818">MAIYLEMPKLIHEFPFRTLSNEGEVLTTPHWHKEIEILLITEGVVNLFINDKPMQLKKGEIVIIKGGDIHYILPSPGSERLVFQFDISFFNDLILLNEEKESLINLFSSIKKCSRDWSAKIRKSVFDILIDIYNEDLYKIEGYSYAIKGKMYNLIPILYRQIPREIEENTVEYEINSKEILERLNNIFKYVEKNYKQPIKLEDVSYEVGFSVYYFTKFFKKNTGKTFITFLNEYRLEKAKWILLNNNISIVDLVEEVGFGSTKTFYRVFKEKIGVSPLEFKKRYNSLEKKGSVSK</sequence>
<dbReference type="Gene3D" id="1.10.10.60">
    <property type="entry name" value="Homeodomain-like"/>
    <property type="match status" value="2"/>
</dbReference>
<evidence type="ECO:0000256" key="1">
    <source>
        <dbReference type="ARBA" id="ARBA00023015"/>
    </source>
</evidence>
<evidence type="ECO:0000313" key="7">
    <source>
        <dbReference type="EMBL" id="CDT60756.1"/>
    </source>
</evidence>
<dbReference type="InterPro" id="IPR018060">
    <property type="entry name" value="HTH_AraC"/>
</dbReference>
<dbReference type="InterPro" id="IPR037923">
    <property type="entry name" value="HTH-like"/>
</dbReference>
<protein>
    <submittedName>
        <fullName evidence="7">Transcriptional regulator, AraC family</fullName>
    </submittedName>
</protein>
<keyword evidence="2" id="KW-0238">DNA-binding</keyword>
<dbReference type="PROSITE" id="PS01124">
    <property type="entry name" value="HTH_ARAC_FAMILY_2"/>
    <property type="match status" value="1"/>
</dbReference>
<evidence type="ECO:0000313" key="6">
    <source>
        <dbReference type="EMBL" id="CDS89679.1"/>
    </source>
</evidence>
<feature type="domain" description="HTH araC/xylS-type" evidence="4">
    <location>
        <begin position="185"/>
        <end position="283"/>
    </location>
</feature>
<keyword evidence="3" id="KW-0804">Transcription</keyword>
<name>A0A031WBM7_CLODI</name>
<evidence type="ECO:0000313" key="5">
    <source>
        <dbReference type="EMBL" id="CDS89053.1"/>
    </source>
</evidence>
<dbReference type="InterPro" id="IPR014710">
    <property type="entry name" value="RmlC-like_jellyroll"/>
</dbReference>
<evidence type="ECO:0000256" key="3">
    <source>
        <dbReference type="ARBA" id="ARBA00023163"/>
    </source>
</evidence>
<evidence type="ECO:0000256" key="2">
    <source>
        <dbReference type="ARBA" id="ARBA00023125"/>
    </source>
</evidence>
<dbReference type="AlphaFoldDB" id="A0A031WBM7"/>
<accession>A0A031WBM7</accession>
<dbReference type="Pfam" id="PF12833">
    <property type="entry name" value="HTH_18"/>
    <property type="match status" value="1"/>
</dbReference>
<organism evidence="7">
    <name type="scientific">Clostridioides difficile</name>
    <name type="common">Peptoclostridium difficile</name>
    <dbReference type="NCBI Taxonomy" id="1496"/>
    <lineage>
        <taxon>Bacteria</taxon>
        <taxon>Bacillati</taxon>
        <taxon>Bacillota</taxon>
        <taxon>Clostridia</taxon>
        <taxon>Peptostreptococcales</taxon>
        <taxon>Peptostreptococcaceae</taxon>
        <taxon>Clostridioides</taxon>
    </lineage>
</organism>
<gene>
    <name evidence="7" type="ORF">BN1095_600016</name>
    <name evidence="5" type="ORF">BN1096_700317</name>
    <name evidence="6" type="ORF">BN1097_710317</name>
</gene>
<dbReference type="EMBL" id="LK933294">
    <property type="protein sequence ID" value="CDT60756.1"/>
    <property type="molecule type" value="Genomic_DNA"/>
</dbReference>
<dbReference type="SMART" id="SM00342">
    <property type="entry name" value="HTH_ARAC"/>
    <property type="match status" value="1"/>
</dbReference>
<dbReference type="InterPro" id="IPR003313">
    <property type="entry name" value="AraC-bd"/>
</dbReference>
<dbReference type="InterPro" id="IPR009057">
    <property type="entry name" value="Homeodomain-like_sf"/>
</dbReference>
<evidence type="ECO:0000259" key="4">
    <source>
        <dbReference type="PROSITE" id="PS01124"/>
    </source>
</evidence>
<dbReference type="GO" id="GO:0003700">
    <property type="term" value="F:DNA-binding transcription factor activity"/>
    <property type="evidence" value="ECO:0007669"/>
    <property type="project" value="InterPro"/>
</dbReference>
<dbReference type="EMBL" id="LK932525">
    <property type="protein sequence ID" value="CDS89053.1"/>
    <property type="molecule type" value="Genomic_DNA"/>
</dbReference>
<dbReference type="Gene3D" id="2.60.120.10">
    <property type="entry name" value="Jelly Rolls"/>
    <property type="match status" value="1"/>
</dbReference>
<dbReference type="SUPFAM" id="SSF51215">
    <property type="entry name" value="Regulatory protein AraC"/>
    <property type="match status" value="1"/>
</dbReference>
<dbReference type="GO" id="GO:0043565">
    <property type="term" value="F:sequence-specific DNA binding"/>
    <property type="evidence" value="ECO:0007669"/>
    <property type="project" value="InterPro"/>
</dbReference>